<dbReference type="AlphaFoldDB" id="A0A917QAJ9"/>
<evidence type="ECO:0000256" key="1">
    <source>
        <dbReference type="SAM" id="MobiDB-lite"/>
    </source>
</evidence>
<dbReference type="EMBL" id="BMMF01000008">
    <property type="protein sequence ID" value="GGK39049.1"/>
    <property type="molecule type" value="Genomic_DNA"/>
</dbReference>
<comment type="caution">
    <text evidence="2">The sequence shown here is derived from an EMBL/GenBank/DDBJ whole genome shotgun (WGS) entry which is preliminary data.</text>
</comment>
<feature type="region of interest" description="Disordered" evidence="1">
    <location>
        <begin position="218"/>
        <end position="237"/>
    </location>
</feature>
<name>A0A917QAJ9_9HYPH</name>
<dbReference type="RefSeq" id="WP_188913831.1">
    <property type="nucleotide sequence ID" value="NZ_BMMF01000008.1"/>
</dbReference>
<proteinExistence type="predicted"/>
<keyword evidence="3" id="KW-1185">Reference proteome</keyword>
<reference evidence="2 3" key="1">
    <citation type="journal article" date="2014" name="Int. J. Syst. Evol. Microbiol.">
        <title>Complete genome sequence of Corynebacterium casei LMG S-19264T (=DSM 44701T), isolated from a smear-ripened cheese.</title>
        <authorList>
            <consortium name="US DOE Joint Genome Institute (JGI-PGF)"/>
            <person name="Walter F."/>
            <person name="Albersmeier A."/>
            <person name="Kalinowski J."/>
            <person name="Ruckert C."/>
        </authorList>
    </citation>
    <scope>NUCLEOTIDE SEQUENCE [LARGE SCALE GENOMIC DNA]</scope>
    <source>
        <strain evidence="2 3">CGMCC 1.9161</strain>
    </source>
</reference>
<feature type="compositionally biased region" description="Acidic residues" evidence="1">
    <location>
        <begin position="218"/>
        <end position="233"/>
    </location>
</feature>
<gene>
    <name evidence="2" type="ORF">GCM10011322_27670</name>
</gene>
<evidence type="ECO:0000313" key="3">
    <source>
        <dbReference type="Proteomes" id="UP000600449"/>
    </source>
</evidence>
<dbReference type="Proteomes" id="UP000600449">
    <property type="component" value="Unassembled WGS sequence"/>
</dbReference>
<evidence type="ECO:0000313" key="2">
    <source>
        <dbReference type="EMBL" id="GGK39049.1"/>
    </source>
</evidence>
<sequence length="663" mass="71109">MSSVTTTGATEAIWHFAGYLHLIDEVARSWTLYDDDWSPRAPEEITPPIPALLEAPLIDPMTSVATPWWGAIPLAPVQTPVLLMRMEHAFALPKRGFEPAGPQDDPVLRPPVPPLSGSMLYRAQIVREDATGATVAQVTQLNRIDDSDTFVWGENRAADLLGIDPALALSDLLETARNEIPEDLRPLRGQDDLAGALVARKLSMADEADDADLAQQDGADDADATTMDPDLDEPGIHVDGVRVDEDWERPSLEPRAGMPDERNGHEAAGAHAELGANEAINAAIIEDLNELSLQTIVYGDHYRLDAIVQVNAIMDIDSLEQFGMLAPSHLAGLAGVSVPDATERNEVINIAEFVARDVDLGALELPGFGGMRWTVDVLDGDFWDVKAAYQTNLMIDDDLYSKTDYSAFSQVRMGENLSVNYLDFTQLGGDYDLIVIGGNYYAANWIVQANVLLDSDALLVGHDGGFGRQTISTSANQLTNDALIATYGGGEMVALGSGLAGFLPKLMSEDSLDPAEWWAVNGIGSGSMRVLWVTGDYYDINLLSQLNVVSDADALAQILPFYAAHGADGAEQWIATGGNRLMNSAIIVDTEAAVATHVGGGIYEEDFLVQAEIVIDGDDYDDDGLAPELVAFTGGEDMPFDDDGLFGAGPIAGQGDMMGSVMT</sequence>
<accession>A0A917QAJ9</accession>
<protein>
    <submittedName>
        <fullName evidence="2">Uncharacterized protein</fullName>
    </submittedName>
</protein>
<organism evidence="2 3">
    <name type="scientific">Salinarimonas ramus</name>
    <dbReference type="NCBI Taxonomy" id="690164"/>
    <lineage>
        <taxon>Bacteria</taxon>
        <taxon>Pseudomonadati</taxon>
        <taxon>Pseudomonadota</taxon>
        <taxon>Alphaproteobacteria</taxon>
        <taxon>Hyphomicrobiales</taxon>
        <taxon>Salinarimonadaceae</taxon>
        <taxon>Salinarimonas</taxon>
    </lineage>
</organism>